<dbReference type="InterPro" id="IPR029058">
    <property type="entry name" value="AB_hydrolase_fold"/>
</dbReference>
<dbReference type="EMBL" id="FUFT01000002">
    <property type="protein sequence ID" value="SJL83436.1"/>
    <property type="molecule type" value="Genomic_DNA"/>
</dbReference>
<comment type="similarity">
    <text evidence="3">Belongs to the AB hydrolase superfamily. MenH family.</text>
</comment>
<sequence>MLYSRALFSQVTTNQPVIVWLHGLLGSGDDWSETLYCLSSFAHFVIDLPGHGGSQALECDSLPMCAEQVVTTIQAQLGARQPVIIVGYSLGARIAMAVVNSDASERINIQAVLLEGGNVGLNNEPARVARWQQDSLWAQRFACEPIETVLEAWYQQPVFGTLNTEQRNSVITARRNNVGSAIAKMLTATSLATQADMLPVLQRSPLPIHYVCGEKDTKFQSLASEYALPTSVLANAGHNVHKEQPQAFAALVEEWVTTTTVSCS</sequence>
<organism evidence="5 6">
    <name type="scientific">Vibrio palustris</name>
    <dbReference type="NCBI Taxonomy" id="1918946"/>
    <lineage>
        <taxon>Bacteria</taxon>
        <taxon>Pseudomonadati</taxon>
        <taxon>Pseudomonadota</taxon>
        <taxon>Gammaproteobacteria</taxon>
        <taxon>Vibrionales</taxon>
        <taxon>Vibrionaceae</taxon>
        <taxon>Vibrio</taxon>
    </lineage>
</organism>
<evidence type="ECO:0000259" key="4">
    <source>
        <dbReference type="Pfam" id="PF00561"/>
    </source>
</evidence>
<dbReference type="Proteomes" id="UP000189475">
    <property type="component" value="Unassembled WGS sequence"/>
</dbReference>
<dbReference type="Pfam" id="PF00561">
    <property type="entry name" value="Abhydrolase_1"/>
    <property type="match status" value="1"/>
</dbReference>
<evidence type="ECO:0000256" key="3">
    <source>
        <dbReference type="HAMAP-Rule" id="MF_01660"/>
    </source>
</evidence>
<dbReference type="NCBIfam" id="TIGR03695">
    <property type="entry name" value="menH_SHCHC"/>
    <property type="match status" value="1"/>
</dbReference>
<evidence type="ECO:0000256" key="1">
    <source>
        <dbReference type="ARBA" id="ARBA00022428"/>
    </source>
</evidence>
<comment type="pathway">
    <text evidence="3">Quinol/quinone metabolism; 1,4-dihydroxy-2-naphthoate biosynthesis; 1,4-dihydroxy-2-naphthoate from chorismate: step 3/7.</text>
</comment>
<comment type="catalytic activity">
    <reaction evidence="3">
        <text>5-enolpyruvoyl-6-hydroxy-2-succinyl-cyclohex-3-ene-1-carboxylate = (1R,6R)-6-hydroxy-2-succinyl-cyclohexa-2,4-diene-1-carboxylate + pyruvate</text>
        <dbReference type="Rhea" id="RHEA:25597"/>
        <dbReference type="ChEBI" id="CHEBI:15361"/>
        <dbReference type="ChEBI" id="CHEBI:58689"/>
        <dbReference type="ChEBI" id="CHEBI:58818"/>
        <dbReference type="EC" id="4.2.99.20"/>
    </reaction>
</comment>
<dbReference type="InterPro" id="IPR000073">
    <property type="entry name" value="AB_hydrolase_1"/>
</dbReference>
<dbReference type="RefSeq" id="WP_077313541.1">
    <property type="nucleotide sequence ID" value="NZ_AP024887.1"/>
</dbReference>
<gene>
    <name evidence="3 5" type="primary">menH</name>
    <name evidence="5" type="ORF">VPAL9027_01404</name>
</gene>
<dbReference type="EC" id="4.2.99.20" evidence="3"/>
<dbReference type="NCBIfam" id="NF008340">
    <property type="entry name" value="PRK11126.1"/>
    <property type="match status" value="1"/>
</dbReference>
<name>A0A1R4B3E9_9VIBR</name>
<dbReference type="GO" id="GO:0070205">
    <property type="term" value="F:2-succinyl-6-hydroxy-2,4-cyclohexadiene-1-carboxylate synthase activity"/>
    <property type="evidence" value="ECO:0007669"/>
    <property type="project" value="UniProtKB-UniRule"/>
</dbReference>
<dbReference type="GO" id="GO:0009234">
    <property type="term" value="P:menaquinone biosynthetic process"/>
    <property type="evidence" value="ECO:0007669"/>
    <property type="project" value="UniProtKB-UniRule"/>
</dbReference>
<proteinExistence type="inferred from homology"/>
<comment type="pathway">
    <text evidence="3">Quinol/quinone metabolism; menaquinone biosynthesis.</text>
</comment>
<dbReference type="Gene3D" id="3.40.50.1820">
    <property type="entry name" value="alpha/beta hydrolase"/>
    <property type="match status" value="1"/>
</dbReference>
<dbReference type="SUPFAM" id="SSF53474">
    <property type="entry name" value="alpha/beta-Hydrolases"/>
    <property type="match status" value="1"/>
</dbReference>
<dbReference type="STRING" id="1918946.VPAL9027_01404"/>
<keyword evidence="6" id="KW-1185">Reference proteome</keyword>
<dbReference type="UniPathway" id="UPA01057">
    <property type="reaction ID" value="UER00900"/>
</dbReference>
<dbReference type="HAMAP" id="MF_01660">
    <property type="entry name" value="MenH"/>
    <property type="match status" value="1"/>
</dbReference>
<evidence type="ECO:0000313" key="5">
    <source>
        <dbReference type="EMBL" id="SJL83436.1"/>
    </source>
</evidence>
<dbReference type="PANTHER" id="PTHR42916:SF1">
    <property type="entry name" value="PROTEIN PHYLLO, CHLOROPLASTIC"/>
    <property type="match status" value="1"/>
</dbReference>
<comment type="subunit">
    <text evidence="3">Monomer.</text>
</comment>
<comment type="function">
    <text evidence="3">Catalyzes a proton abstraction reaction that results in 2,5-elimination of pyruvate from 2-succinyl-5-enolpyruvyl-6-hydroxy-3-cyclohexene-1-carboxylate (SEPHCHC) and the formation of 2-succinyl-6-hydroxy-2,4-cyclohexadiene-1-carboxylate (SHCHC).</text>
</comment>
<dbReference type="InterPro" id="IPR022485">
    <property type="entry name" value="SHCHC_synthase_MenH"/>
</dbReference>
<feature type="domain" description="AB hydrolase-1" evidence="4">
    <location>
        <begin position="16"/>
        <end position="243"/>
    </location>
</feature>
<reference evidence="5 6" key="1">
    <citation type="submission" date="2017-02" db="EMBL/GenBank/DDBJ databases">
        <authorList>
            <person name="Peterson S.W."/>
        </authorList>
    </citation>
    <scope>NUCLEOTIDE SEQUENCE [LARGE SCALE GENOMIC DNA]</scope>
    <source>
        <strain evidence="5 6">CECT 9027</strain>
    </source>
</reference>
<accession>A0A1R4B3E9</accession>
<evidence type="ECO:0000313" key="6">
    <source>
        <dbReference type="Proteomes" id="UP000189475"/>
    </source>
</evidence>
<protein>
    <recommendedName>
        <fullName evidence="3">Putative 2-succinyl-6-hydroxy-2,4-cyclohexadiene-1-carboxylate synthase</fullName>
        <shortName evidence="3">SHCHC synthase</shortName>
        <ecNumber evidence="3">4.2.99.20</ecNumber>
    </recommendedName>
</protein>
<keyword evidence="1 3" id="KW-0474">Menaquinone biosynthesis</keyword>
<evidence type="ECO:0000256" key="2">
    <source>
        <dbReference type="ARBA" id="ARBA00023239"/>
    </source>
</evidence>
<dbReference type="OrthoDB" id="9808398at2"/>
<keyword evidence="2 3" id="KW-0456">Lyase</keyword>
<dbReference type="PANTHER" id="PTHR42916">
    <property type="entry name" value="2-SUCCINYL-5-ENOLPYRUVYL-6-HYDROXY-3-CYCLOHEXENE-1-CARBOXYLATE SYNTHASE"/>
    <property type="match status" value="1"/>
</dbReference>
<dbReference type="AlphaFoldDB" id="A0A1R4B3E9"/>
<dbReference type="UniPathway" id="UPA00079"/>